<feature type="region of interest" description="Disordered" evidence="1">
    <location>
        <begin position="141"/>
        <end position="166"/>
    </location>
</feature>
<evidence type="ECO:0000313" key="2">
    <source>
        <dbReference type="EMBL" id="QHN42741.1"/>
    </source>
</evidence>
<feature type="compositionally biased region" description="Basic and acidic residues" evidence="1">
    <location>
        <begin position="155"/>
        <end position="166"/>
    </location>
</feature>
<organism evidence="2 3">
    <name type="scientific">Candidatus Mycosynbacter amalyticus</name>
    <dbReference type="NCBI Taxonomy" id="2665156"/>
    <lineage>
        <taxon>Bacteria</taxon>
        <taxon>Candidatus Saccharimonadota</taxon>
        <taxon>Candidatus Saccharimonadota incertae sedis</taxon>
        <taxon>Candidatus Mycosynbacter</taxon>
    </lineage>
</organism>
<dbReference type="AlphaFoldDB" id="A0A857MNN2"/>
<name>A0A857MNN2_9BACT</name>
<reference evidence="2" key="1">
    <citation type="journal article" date="2021" name="Nat. Microbiol.">
        <title>Cocultivation of an ultrasmall environmental parasitic bacterium with lytic ability against bacteria associated with wastewater foams.</title>
        <authorList>
            <person name="Batinovic S."/>
            <person name="Rose J.J.A."/>
            <person name="Ratcliffe J."/>
            <person name="Seviour R.J."/>
            <person name="Petrovski S."/>
        </authorList>
    </citation>
    <scope>NUCLEOTIDE SEQUENCE</scope>
    <source>
        <strain evidence="2">JR1</strain>
    </source>
</reference>
<proteinExistence type="predicted"/>
<sequence length="692" mass="73907">MENSSKLVTKDITPSGDFKNAEDEAIKSYANQGITNIEQYLEDEAAESNNTAAGHLHRALEARYDISGVVYSQNDQNRYDMHTTEIITKLSDADMAFASMDDAAREVFGKGVAAALYNHSTEESKTTALREVISLYRESHAAQQNSIETPEAVEENTHETSPDEKRAKLGKFSLSRMYWYAHARMAESAEKSYEKYSAKEDDSRAKRIGKYIMRNKVPLAMLTMMSGSAASKWAVETGALHDLIPMPSNYDQAHEIVQQSDIRLAANANIIVPTNGRGGGNTPNAVPLLGALGGKNAHIEGVTYPGAIQTLVTPEDSHTLDQSVTIASNKQYDIYEKNPGQKITYVGYSEGGVTQTVTEARIRKANGGELPANVHFVYIGTPGVEGGASENPYWDAIPAAIKKSQGIESFGNKSEGGPNVHYYKNESDFWAAASSASPIDMADKAVGTAFGGTHGAYGGNIPSTTERNTDGSLTTTYHGGNNVVNGYRLRSGIANALYQNQHIPVTKEMDEAILAMRGDENGNYNAAKITDTLAKAAERQQPGTGNFVRTALGPVLSQELVDAATKVQNAAPKAIAEITNPGASMGGTTELSTALTDGVKTISDALTGHNTAPSTEVATAPAASIPAYTAPSAPVLNNTAPAQMQQPIQQFTQQAAPIVEQFTAQVEKAVPQLAPQIAQGKAALSQFGIRLP</sequence>
<gene>
    <name evidence="2" type="ORF">GII36_02635</name>
</gene>
<accession>A0A857MNN2</accession>
<evidence type="ECO:0000313" key="3">
    <source>
        <dbReference type="Proteomes" id="UP001059824"/>
    </source>
</evidence>
<dbReference type="RefSeq" id="WP_260764259.1">
    <property type="nucleotide sequence ID" value="NZ_CP045921.1"/>
</dbReference>
<evidence type="ECO:0000256" key="1">
    <source>
        <dbReference type="SAM" id="MobiDB-lite"/>
    </source>
</evidence>
<protein>
    <submittedName>
        <fullName evidence="2">PE-PPE domain-containing protein</fullName>
    </submittedName>
</protein>
<dbReference type="Proteomes" id="UP001059824">
    <property type="component" value="Chromosome"/>
</dbReference>
<keyword evidence="3" id="KW-1185">Reference proteome</keyword>
<dbReference type="EMBL" id="CP045921">
    <property type="protein sequence ID" value="QHN42741.1"/>
    <property type="molecule type" value="Genomic_DNA"/>
</dbReference>
<dbReference type="KEGG" id="mama:GII36_02635"/>